<name>S7NKY3_MYOBR</name>
<dbReference type="AlphaFoldDB" id="S7NKY3"/>
<reference evidence="1 2" key="1">
    <citation type="journal article" date="2013" name="Nat. Commun.">
        <title>Genome analysis reveals insights into physiology and longevity of the Brandt's bat Myotis brandtii.</title>
        <authorList>
            <person name="Seim I."/>
            <person name="Fang X."/>
            <person name="Xiong Z."/>
            <person name="Lobanov A.V."/>
            <person name="Huang Z."/>
            <person name="Ma S."/>
            <person name="Feng Y."/>
            <person name="Turanov A.A."/>
            <person name="Zhu Y."/>
            <person name="Lenz T.L."/>
            <person name="Gerashchenko M.V."/>
            <person name="Fan D."/>
            <person name="Hee Yim S."/>
            <person name="Yao X."/>
            <person name="Jordan D."/>
            <person name="Xiong Y."/>
            <person name="Ma Y."/>
            <person name="Lyapunov A.N."/>
            <person name="Chen G."/>
            <person name="Kulakova O.I."/>
            <person name="Sun Y."/>
            <person name="Lee S.G."/>
            <person name="Bronson R.T."/>
            <person name="Moskalev A.A."/>
            <person name="Sunyaev S.R."/>
            <person name="Zhang G."/>
            <person name="Krogh A."/>
            <person name="Wang J."/>
            <person name="Gladyshev V.N."/>
        </authorList>
    </citation>
    <scope>NUCLEOTIDE SEQUENCE [LARGE SCALE GENOMIC DNA]</scope>
</reference>
<accession>S7NKY3</accession>
<dbReference type="EMBL" id="KE164457">
    <property type="protein sequence ID" value="EPQ18106.1"/>
    <property type="molecule type" value="Genomic_DNA"/>
</dbReference>
<evidence type="ECO:0000313" key="1">
    <source>
        <dbReference type="EMBL" id="EPQ18106.1"/>
    </source>
</evidence>
<organism evidence="1 2">
    <name type="scientific">Myotis brandtii</name>
    <name type="common">Brandt's bat</name>
    <dbReference type="NCBI Taxonomy" id="109478"/>
    <lineage>
        <taxon>Eukaryota</taxon>
        <taxon>Metazoa</taxon>
        <taxon>Chordata</taxon>
        <taxon>Craniata</taxon>
        <taxon>Vertebrata</taxon>
        <taxon>Euteleostomi</taxon>
        <taxon>Mammalia</taxon>
        <taxon>Eutheria</taxon>
        <taxon>Laurasiatheria</taxon>
        <taxon>Chiroptera</taxon>
        <taxon>Yangochiroptera</taxon>
        <taxon>Vespertilionidae</taxon>
        <taxon>Myotis</taxon>
    </lineage>
</organism>
<dbReference type="Proteomes" id="UP000052978">
    <property type="component" value="Unassembled WGS sequence"/>
</dbReference>
<sequence>MGPARAVATYLTQRLCGREGITLAGGWRQLVLFPGASSRGKQGHSVLETPILPCANRTSSELCLHFPYSSLTLLWIPFADSAQVLGWALEVCSLKCTHFDSSGLRFTLIQHDL</sequence>
<protein>
    <submittedName>
        <fullName evidence="1">Uncharacterized protein</fullName>
    </submittedName>
</protein>
<gene>
    <name evidence="1" type="ORF">D623_10015495</name>
</gene>
<proteinExistence type="predicted"/>
<keyword evidence="2" id="KW-1185">Reference proteome</keyword>
<evidence type="ECO:0000313" key="2">
    <source>
        <dbReference type="Proteomes" id="UP000052978"/>
    </source>
</evidence>